<accession>A0A559J2I3</accession>
<dbReference type="AlphaFoldDB" id="A0A559J2I3"/>
<evidence type="ECO:0000313" key="1">
    <source>
        <dbReference type="EMBL" id="TVX94062.1"/>
    </source>
</evidence>
<dbReference type="EMBL" id="VNJK01000001">
    <property type="protein sequence ID" value="TVX94062.1"/>
    <property type="molecule type" value="Genomic_DNA"/>
</dbReference>
<reference evidence="1 2" key="1">
    <citation type="submission" date="2019-07" db="EMBL/GenBank/DDBJ databases">
        <authorList>
            <person name="Kim J."/>
        </authorList>
    </citation>
    <scope>NUCLEOTIDE SEQUENCE [LARGE SCALE GENOMIC DNA]</scope>
    <source>
        <strain evidence="1 2">N4</strain>
    </source>
</reference>
<dbReference type="Proteomes" id="UP000318102">
    <property type="component" value="Unassembled WGS sequence"/>
</dbReference>
<gene>
    <name evidence="1" type="ORF">FPZ44_13955</name>
</gene>
<sequence>MIIEVEFDTFRQYIECENDICENIVELREEFLEWLYDETIDHQYWNYLDGIKAGVGFSADALVEWFNTVKYSERTTKVVLLDAKFMEPNLVNASIFF</sequence>
<organism evidence="1 2">
    <name type="scientific">Paenibacillus agilis</name>
    <dbReference type="NCBI Taxonomy" id="3020863"/>
    <lineage>
        <taxon>Bacteria</taxon>
        <taxon>Bacillati</taxon>
        <taxon>Bacillota</taxon>
        <taxon>Bacilli</taxon>
        <taxon>Bacillales</taxon>
        <taxon>Paenibacillaceae</taxon>
        <taxon>Paenibacillus</taxon>
    </lineage>
</organism>
<keyword evidence="2" id="KW-1185">Reference proteome</keyword>
<protein>
    <submittedName>
        <fullName evidence="1">Uncharacterized protein</fullName>
    </submittedName>
</protein>
<proteinExistence type="predicted"/>
<dbReference type="OrthoDB" id="2628344at2"/>
<dbReference type="RefSeq" id="WP_144991142.1">
    <property type="nucleotide sequence ID" value="NZ_VNJK01000001.1"/>
</dbReference>
<comment type="caution">
    <text evidence="1">The sequence shown here is derived from an EMBL/GenBank/DDBJ whole genome shotgun (WGS) entry which is preliminary data.</text>
</comment>
<name>A0A559J2I3_9BACL</name>
<evidence type="ECO:0000313" key="2">
    <source>
        <dbReference type="Proteomes" id="UP000318102"/>
    </source>
</evidence>